<dbReference type="Proteomes" id="UP001596137">
    <property type="component" value="Unassembled WGS sequence"/>
</dbReference>
<accession>A0ABW1NT21</accession>
<feature type="domain" description="AMP-binding enzyme C-terminal" evidence="2">
    <location>
        <begin position="426"/>
        <end position="501"/>
    </location>
</feature>
<dbReference type="PANTHER" id="PTHR45527">
    <property type="entry name" value="NONRIBOSOMAL PEPTIDE SYNTHETASE"/>
    <property type="match status" value="1"/>
</dbReference>
<comment type="caution">
    <text evidence="3">The sequence shown here is derived from an EMBL/GenBank/DDBJ whole genome shotgun (WGS) entry which is preliminary data.</text>
</comment>
<keyword evidence="4" id="KW-1185">Reference proteome</keyword>
<protein>
    <submittedName>
        <fullName evidence="3">Amino acid adenylation domain-containing protein</fullName>
    </submittedName>
</protein>
<dbReference type="InterPro" id="IPR010071">
    <property type="entry name" value="AA_adenyl_dom"/>
</dbReference>
<dbReference type="NCBIfam" id="TIGR01733">
    <property type="entry name" value="AA-adenyl-dom"/>
    <property type="match status" value="1"/>
</dbReference>
<dbReference type="Gene3D" id="2.30.38.10">
    <property type="entry name" value="Luciferase, Domain 3"/>
    <property type="match status" value="1"/>
</dbReference>
<dbReference type="SUPFAM" id="SSF56801">
    <property type="entry name" value="Acetyl-CoA synthetase-like"/>
    <property type="match status" value="1"/>
</dbReference>
<evidence type="ECO:0000313" key="3">
    <source>
        <dbReference type="EMBL" id="MFC6086529.1"/>
    </source>
</evidence>
<dbReference type="PROSITE" id="PS00455">
    <property type="entry name" value="AMP_BINDING"/>
    <property type="match status" value="1"/>
</dbReference>
<dbReference type="InterPro" id="IPR025110">
    <property type="entry name" value="AMP-bd_C"/>
</dbReference>
<dbReference type="Gene3D" id="3.30.300.30">
    <property type="match status" value="1"/>
</dbReference>
<organism evidence="3 4">
    <name type="scientific">Sphaerisporangium aureirubrum</name>
    <dbReference type="NCBI Taxonomy" id="1544736"/>
    <lineage>
        <taxon>Bacteria</taxon>
        <taxon>Bacillati</taxon>
        <taxon>Actinomycetota</taxon>
        <taxon>Actinomycetes</taxon>
        <taxon>Streptosporangiales</taxon>
        <taxon>Streptosporangiaceae</taxon>
        <taxon>Sphaerisporangium</taxon>
    </lineage>
</organism>
<dbReference type="InterPro" id="IPR045851">
    <property type="entry name" value="AMP-bd_C_sf"/>
</dbReference>
<evidence type="ECO:0000259" key="2">
    <source>
        <dbReference type="Pfam" id="PF13193"/>
    </source>
</evidence>
<dbReference type="Pfam" id="PF00501">
    <property type="entry name" value="AMP-binding"/>
    <property type="match status" value="1"/>
</dbReference>
<dbReference type="RefSeq" id="WP_380761850.1">
    <property type="nucleotide sequence ID" value="NZ_JBHSRF010000091.1"/>
</dbReference>
<gene>
    <name evidence="3" type="ORF">ACFP1K_35530</name>
</gene>
<dbReference type="InterPro" id="IPR020845">
    <property type="entry name" value="AMP-binding_CS"/>
</dbReference>
<reference evidence="4" key="1">
    <citation type="journal article" date="2019" name="Int. J. Syst. Evol. Microbiol.">
        <title>The Global Catalogue of Microorganisms (GCM) 10K type strain sequencing project: providing services to taxonomists for standard genome sequencing and annotation.</title>
        <authorList>
            <consortium name="The Broad Institute Genomics Platform"/>
            <consortium name="The Broad Institute Genome Sequencing Center for Infectious Disease"/>
            <person name="Wu L."/>
            <person name="Ma J."/>
        </authorList>
    </citation>
    <scope>NUCLEOTIDE SEQUENCE [LARGE SCALE GENOMIC DNA]</scope>
    <source>
        <strain evidence="4">JCM 30346</strain>
    </source>
</reference>
<evidence type="ECO:0000313" key="4">
    <source>
        <dbReference type="Proteomes" id="UP001596137"/>
    </source>
</evidence>
<evidence type="ECO:0000259" key="1">
    <source>
        <dbReference type="Pfam" id="PF00501"/>
    </source>
</evidence>
<dbReference type="Gene3D" id="3.40.50.980">
    <property type="match status" value="2"/>
</dbReference>
<dbReference type="InterPro" id="IPR000873">
    <property type="entry name" value="AMP-dep_synth/lig_dom"/>
</dbReference>
<dbReference type="EMBL" id="JBHSRF010000091">
    <property type="protein sequence ID" value="MFC6086529.1"/>
    <property type="molecule type" value="Genomic_DNA"/>
</dbReference>
<dbReference type="PANTHER" id="PTHR45527:SF1">
    <property type="entry name" value="FATTY ACID SYNTHASE"/>
    <property type="match status" value="1"/>
</dbReference>
<name>A0ABW1NT21_9ACTN</name>
<feature type="domain" description="AMP-dependent synthetase/ligase" evidence="1">
    <location>
        <begin position="23"/>
        <end position="368"/>
    </location>
</feature>
<sequence length="511" mass="54158">MILGEWNDTGAVVQERTLPSFVEEQAGRSPGAVALVCGERELSYAELDRRANRLARYLVSRGAGPERIVALALPRGELMMVALLAVMKAGAAYLPVDPDYPAARIAFMLADAGPVLLVSDSGTASRLPADGIPHVLLDRGDTSSEMEALPGVQVTDDERIAPLRTGNAAYVIYTSGSTGTPKGVVVTHAGMASLALAEAEVFAVTPRSRVLQFSSPSFDAFVLEMLMAFPRGATLVIPAPHQFAGVALRQVIADYRITHVFVPPAVLAESDGEPDLGLKTLAVGGEACPQDLAARWSGHTRMVNAYGPTETTVIVTASAPLAGDSVPPIGRPLVNTRAYVLDEGLRPVPAGVTGELYITGPGLARGYLGLPGLTAERFVACPFGDPGQRMYRTGDLARWRQDGNLEFAGRADAQVKIRGFRVELGEIESVLSRHPLVDRAVVTVRQDRPGDNRLVAYVTAAGATPPDPGKLRAHTAAIVPTYLVPSAFVLVEGFPQLPNGKLDRNALPTLE</sequence>
<dbReference type="CDD" id="cd17652">
    <property type="entry name" value="A_NRPS_CmdD_like"/>
    <property type="match status" value="1"/>
</dbReference>
<dbReference type="Pfam" id="PF13193">
    <property type="entry name" value="AMP-binding_C"/>
    <property type="match status" value="1"/>
</dbReference>
<proteinExistence type="predicted"/>